<keyword evidence="7" id="KW-0963">Cytoplasm</keyword>
<protein>
    <recommendedName>
        <fullName evidence="17">Annexin</fullName>
    </recommendedName>
</protein>
<feature type="compositionally biased region" description="Gly residues" evidence="18">
    <location>
        <begin position="37"/>
        <end position="55"/>
    </location>
</feature>
<dbReference type="Proteomes" id="UP001174136">
    <property type="component" value="Unassembled WGS sequence"/>
</dbReference>
<dbReference type="GO" id="GO:0005509">
    <property type="term" value="F:calcium ion binding"/>
    <property type="evidence" value="ECO:0007669"/>
    <property type="project" value="InterPro"/>
</dbReference>
<dbReference type="FunFam" id="1.10.220.10:FF:000007">
    <property type="entry name" value="Annexin"/>
    <property type="match status" value="1"/>
</dbReference>
<dbReference type="Pfam" id="PF00191">
    <property type="entry name" value="Annexin"/>
    <property type="match status" value="4"/>
</dbReference>
<dbReference type="Gene3D" id="1.10.220.10">
    <property type="entry name" value="Annexin"/>
    <property type="match status" value="4"/>
</dbReference>
<keyword evidence="20" id="KW-1185">Reference proteome</keyword>
<feature type="compositionally biased region" description="Gly residues" evidence="18">
    <location>
        <begin position="13"/>
        <end position="27"/>
    </location>
</feature>
<evidence type="ECO:0000256" key="15">
    <source>
        <dbReference type="ARBA" id="ARBA00023273"/>
    </source>
</evidence>
<evidence type="ECO:0000256" key="9">
    <source>
        <dbReference type="ARBA" id="ARBA00022837"/>
    </source>
</evidence>
<dbReference type="GO" id="GO:0005929">
    <property type="term" value="C:cilium"/>
    <property type="evidence" value="ECO:0007669"/>
    <property type="project" value="UniProtKB-SubCell"/>
</dbReference>
<evidence type="ECO:0000256" key="10">
    <source>
        <dbReference type="ARBA" id="ARBA00023005"/>
    </source>
</evidence>
<dbReference type="GO" id="GO:0012506">
    <property type="term" value="C:vesicle membrane"/>
    <property type="evidence" value="ECO:0007669"/>
    <property type="project" value="TreeGrafter"/>
</dbReference>
<evidence type="ECO:0000256" key="5">
    <source>
        <dbReference type="ARBA" id="ARBA00007831"/>
    </source>
</evidence>
<dbReference type="GO" id="GO:0007165">
    <property type="term" value="P:signal transduction"/>
    <property type="evidence" value="ECO:0007669"/>
    <property type="project" value="TreeGrafter"/>
</dbReference>
<gene>
    <name evidence="19" type="primary">ANXA1_0</name>
    <name evidence="19" type="ORF">N1851_011301</name>
</gene>
<evidence type="ECO:0000256" key="11">
    <source>
        <dbReference type="ARBA" id="ARBA00023069"/>
    </source>
</evidence>
<evidence type="ECO:0000256" key="14">
    <source>
        <dbReference type="ARBA" id="ARBA00023242"/>
    </source>
</evidence>
<comment type="domain">
    <text evidence="17">The full-length protein can bind eight Ca(2+) ions via the annexin repeats. Calcium binding causes a major conformation change that modifies dimer contacts and leads to surface exposure of the N-terminal phosphorylation sites; in the absence of Ca(2+), these sites are buried in the interior of the protein core. The N-terminal region becomes disordered in response to calcium-binding.</text>
</comment>
<feature type="region of interest" description="Disordered" evidence="18">
    <location>
        <begin position="1"/>
        <end position="60"/>
    </location>
</feature>
<dbReference type="GO" id="GO:0005737">
    <property type="term" value="C:cytoplasm"/>
    <property type="evidence" value="ECO:0007669"/>
    <property type="project" value="UniProtKB-SubCell"/>
</dbReference>
<keyword evidence="13 17" id="KW-0041">Annexin</keyword>
<dbReference type="PROSITE" id="PS00223">
    <property type="entry name" value="ANNEXIN_1"/>
    <property type="match status" value="3"/>
</dbReference>
<dbReference type="PANTHER" id="PTHR10502">
    <property type="entry name" value="ANNEXIN"/>
    <property type="match status" value="1"/>
</dbReference>
<dbReference type="FunFam" id="1.10.220.10:FF:000003">
    <property type="entry name" value="Annexin"/>
    <property type="match status" value="1"/>
</dbReference>
<dbReference type="FunFam" id="1.10.220.10:FF:000002">
    <property type="entry name" value="Annexin"/>
    <property type="match status" value="1"/>
</dbReference>
<dbReference type="GO" id="GO:0006909">
    <property type="term" value="P:phagocytosis"/>
    <property type="evidence" value="ECO:0007669"/>
    <property type="project" value="TreeGrafter"/>
</dbReference>
<proteinExistence type="inferred from homology"/>
<evidence type="ECO:0000256" key="13">
    <source>
        <dbReference type="ARBA" id="ARBA00023216"/>
    </source>
</evidence>
<comment type="similarity">
    <text evidence="5 17">Belongs to the annexin family.</text>
</comment>
<keyword evidence="12" id="KW-0472">Membrane</keyword>
<evidence type="ECO:0000256" key="12">
    <source>
        <dbReference type="ARBA" id="ARBA00023136"/>
    </source>
</evidence>
<dbReference type="InterPro" id="IPR001464">
    <property type="entry name" value="Annexin"/>
</dbReference>
<evidence type="ECO:0000256" key="16">
    <source>
        <dbReference type="ARBA" id="ARBA00023302"/>
    </source>
</evidence>
<keyword evidence="8 17" id="KW-0677">Repeat</keyword>
<keyword evidence="15" id="KW-0966">Cell projection</keyword>
<dbReference type="AlphaFoldDB" id="A0AA47MX95"/>
<dbReference type="InterPro" id="IPR037104">
    <property type="entry name" value="Annexin_sf"/>
</dbReference>
<evidence type="ECO:0000256" key="2">
    <source>
        <dbReference type="ARBA" id="ARBA00004138"/>
    </source>
</evidence>
<dbReference type="PROSITE" id="PS51897">
    <property type="entry name" value="ANNEXIN_2"/>
    <property type="match status" value="4"/>
</dbReference>
<evidence type="ECO:0000256" key="4">
    <source>
        <dbReference type="ARBA" id="ARBA00004496"/>
    </source>
</evidence>
<keyword evidence="14" id="KW-0539">Nucleus</keyword>
<comment type="caution">
    <text evidence="19">The sequence shown here is derived from an EMBL/GenBank/DDBJ whole genome shotgun (WGS) entry which is preliminary data.</text>
</comment>
<dbReference type="GO" id="GO:0016323">
    <property type="term" value="C:basolateral plasma membrane"/>
    <property type="evidence" value="ECO:0007669"/>
    <property type="project" value="UniProtKB-SubCell"/>
</dbReference>
<evidence type="ECO:0000256" key="7">
    <source>
        <dbReference type="ARBA" id="ARBA00022490"/>
    </source>
</evidence>
<accession>A0AA47MX95</accession>
<reference evidence="19" key="1">
    <citation type="journal article" date="2023" name="Front. Mar. Sci.">
        <title>A new Merluccius polli reference genome to investigate the effects of global change in West African waters.</title>
        <authorList>
            <person name="Mateo J.L."/>
            <person name="Blanco-Fernandez C."/>
            <person name="Garcia-Vazquez E."/>
            <person name="Machado-Schiaffino G."/>
        </authorList>
    </citation>
    <scope>NUCLEOTIDE SEQUENCE</scope>
    <source>
        <strain evidence="19">C29</strain>
        <tissue evidence="19">Fin</tissue>
    </source>
</reference>
<keyword evidence="11" id="KW-0969">Cilium</keyword>
<dbReference type="SMART" id="SM00335">
    <property type="entry name" value="ANX"/>
    <property type="match status" value="4"/>
</dbReference>
<keyword evidence="6" id="KW-1003">Cell membrane</keyword>
<evidence type="ECO:0000256" key="17">
    <source>
        <dbReference type="RuleBase" id="RU003540"/>
    </source>
</evidence>
<sequence length="455" mass="48764">MGNPAPPAPTQAGRGGGSGSGGSGSSVGSGSSSSSGSGSGGGGSSGSGSSVGSGSSGSQWRARGCALRPAMSFITAFLQQSVYLGLPDDSVHCNQGTVIPAPHFSAEGDAGILEKAIKTKGVDENTIIDVLVKRSNEQRQKIKEAYQRASGKPLDAALKSALKGDLEEVVLALLQTPAHYDAQLLKLSMKGLGTDEDTLIEIMASRNNREIEAIKKAYMEAYKKELEADIKSDTSGDFRNALLTLCKAGRTEGVNDELADSDARALYAAGEQRKGTDAAVFIDILTSRSGAHLRKVFDRYSKYSKVDVSKAIDLEMKGDIESCLTAVVKCAGSTPAFFAEKLNRALKGKKSKIVTRIIVSRSEVDLKLIKNMYKKDYGKTLQQEILDDTKGDYEKILLALCGNAVAFLFLNHNQEVRGRWTWVTCLHLLSTYITMKCTEERSERIDFGSGKKSEF</sequence>
<dbReference type="PANTHER" id="PTHR10502:SF17">
    <property type="entry name" value="ANNEXIN A1"/>
    <property type="match status" value="1"/>
</dbReference>
<evidence type="ECO:0000313" key="20">
    <source>
        <dbReference type="Proteomes" id="UP001174136"/>
    </source>
</evidence>
<dbReference type="FunFam" id="1.10.220.10:FF:000001">
    <property type="entry name" value="Annexin"/>
    <property type="match status" value="1"/>
</dbReference>
<dbReference type="SUPFAM" id="SSF47874">
    <property type="entry name" value="Annexin"/>
    <property type="match status" value="1"/>
</dbReference>
<name>A0AA47MX95_MERPO</name>
<keyword evidence="10" id="KW-0593">Phospholipase A2 inhibitor</keyword>
<dbReference type="GO" id="GO:0071385">
    <property type="term" value="P:cellular response to glucocorticoid stimulus"/>
    <property type="evidence" value="ECO:0007669"/>
    <property type="project" value="TreeGrafter"/>
</dbReference>
<evidence type="ECO:0000256" key="3">
    <source>
        <dbReference type="ARBA" id="ARBA00004187"/>
    </source>
</evidence>
<keyword evidence="9 17" id="KW-0106">Calcium</keyword>
<dbReference type="EMBL" id="JAOPHQ010002035">
    <property type="protein sequence ID" value="KAK0148373.1"/>
    <property type="molecule type" value="Genomic_DNA"/>
</dbReference>
<dbReference type="GO" id="GO:0019834">
    <property type="term" value="F:phospholipase A2 inhibitor activity"/>
    <property type="evidence" value="ECO:0007669"/>
    <property type="project" value="UniProtKB-KW"/>
</dbReference>
<dbReference type="PRINTS" id="PR00197">
    <property type="entry name" value="ANNEXINI"/>
</dbReference>
<evidence type="ECO:0000256" key="6">
    <source>
        <dbReference type="ARBA" id="ARBA00022475"/>
    </source>
</evidence>
<evidence type="ECO:0000256" key="8">
    <source>
        <dbReference type="ARBA" id="ARBA00022737"/>
    </source>
</evidence>
<dbReference type="GO" id="GO:0005634">
    <property type="term" value="C:nucleus"/>
    <property type="evidence" value="ECO:0007669"/>
    <property type="project" value="UniProtKB-SubCell"/>
</dbReference>
<dbReference type="InterPro" id="IPR018502">
    <property type="entry name" value="Annexin_repeat"/>
</dbReference>
<evidence type="ECO:0000313" key="19">
    <source>
        <dbReference type="EMBL" id="KAK0148373.1"/>
    </source>
</evidence>
<dbReference type="GO" id="GO:0005544">
    <property type="term" value="F:calcium-dependent phospholipid binding"/>
    <property type="evidence" value="ECO:0007669"/>
    <property type="project" value="UniProtKB-KW"/>
</dbReference>
<evidence type="ECO:0000256" key="18">
    <source>
        <dbReference type="SAM" id="MobiDB-lite"/>
    </source>
</evidence>
<comment type="subcellular location">
    <subcellularLocation>
        <location evidence="3">Basolateral cell membrane</location>
    </subcellularLocation>
    <subcellularLocation>
        <location evidence="2">Cell projection</location>
        <location evidence="2">Cilium</location>
    </subcellularLocation>
    <subcellularLocation>
        <location evidence="4">Cytoplasm</location>
    </subcellularLocation>
    <subcellularLocation>
        <location evidence="1">Nucleus</location>
    </subcellularLocation>
</comment>
<dbReference type="InterPro" id="IPR018252">
    <property type="entry name" value="Annexin_repeat_CS"/>
</dbReference>
<organism evidence="19 20">
    <name type="scientific">Merluccius polli</name>
    <name type="common">Benguela hake</name>
    <name type="synonym">Merluccius cadenati</name>
    <dbReference type="NCBI Taxonomy" id="89951"/>
    <lineage>
        <taxon>Eukaryota</taxon>
        <taxon>Metazoa</taxon>
        <taxon>Chordata</taxon>
        <taxon>Craniata</taxon>
        <taxon>Vertebrata</taxon>
        <taxon>Euteleostomi</taxon>
        <taxon>Actinopterygii</taxon>
        <taxon>Neopterygii</taxon>
        <taxon>Teleostei</taxon>
        <taxon>Neoteleostei</taxon>
        <taxon>Acanthomorphata</taxon>
        <taxon>Zeiogadaria</taxon>
        <taxon>Gadariae</taxon>
        <taxon>Gadiformes</taxon>
        <taxon>Gadoidei</taxon>
        <taxon>Merlucciidae</taxon>
        <taxon>Merluccius</taxon>
    </lineage>
</organism>
<dbReference type="InterPro" id="IPR002388">
    <property type="entry name" value="ANX1"/>
</dbReference>
<evidence type="ECO:0000256" key="1">
    <source>
        <dbReference type="ARBA" id="ARBA00004123"/>
    </source>
</evidence>
<keyword evidence="16 17" id="KW-0111">Calcium/phospholipid-binding</keyword>
<dbReference type="PRINTS" id="PR00196">
    <property type="entry name" value="ANNEXIN"/>
</dbReference>
<dbReference type="GO" id="GO:0001786">
    <property type="term" value="F:phosphatidylserine binding"/>
    <property type="evidence" value="ECO:0007669"/>
    <property type="project" value="TreeGrafter"/>
</dbReference>